<dbReference type="STRING" id="51028.A0A0N4UYI6"/>
<dbReference type="Gene3D" id="3.40.50.300">
    <property type="entry name" value="P-loop containing nucleotide triphosphate hydrolases"/>
    <property type="match status" value="2"/>
</dbReference>
<dbReference type="Pfam" id="PF12775">
    <property type="entry name" value="AAA_7"/>
    <property type="match status" value="1"/>
</dbReference>
<dbReference type="InterPro" id="IPR026983">
    <property type="entry name" value="DHC"/>
</dbReference>
<evidence type="ECO:0000259" key="2">
    <source>
        <dbReference type="Pfam" id="PF12780"/>
    </source>
</evidence>
<dbReference type="EMBL" id="UXUI01007364">
    <property type="protein sequence ID" value="VDD87206.1"/>
    <property type="molecule type" value="Genomic_DNA"/>
</dbReference>
<protein>
    <submittedName>
        <fullName evidence="5">AAA_8 domain-containing protein</fullName>
    </submittedName>
</protein>
<name>A0A0N4UYI6_ENTVE</name>
<comment type="similarity">
    <text evidence="1">Belongs to the dynein heavy chain family.</text>
</comment>
<dbReference type="Gene3D" id="1.20.920.30">
    <property type="match status" value="1"/>
</dbReference>
<dbReference type="PANTHER" id="PTHR45703">
    <property type="entry name" value="DYNEIN HEAVY CHAIN"/>
    <property type="match status" value="1"/>
</dbReference>
<keyword evidence="4" id="KW-1185">Reference proteome</keyword>
<dbReference type="GO" id="GO:0051959">
    <property type="term" value="F:dynein light intermediate chain binding"/>
    <property type="evidence" value="ECO:0007669"/>
    <property type="project" value="InterPro"/>
</dbReference>
<dbReference type="InterPro" id="IPR027417">
    <property type="entry name" value="P-loop_NTPase"/>
</dbReference>
<reference evidence="5" key="1">
    <citation type="submission" date="2017-02" db="UniProtKB">
        <authorList>
            <consortium name="WormBaseParasite"/>
        </authorList>
    </citation>
    <scope>IDENTIFICATION</scope>
</reference>
<dbReference type="GO" id="GO:0007018">
    <property type="term" value="P:microtubule-based movement"/>
    <property type="evidence" value="ECO:0007669"/>
    <property type="project" value="InterPro"/>
</dbReference>
<dbReference type="InterPro" id="IPR024317">
    <property type="entry name" value="Dynein_heavy_chain_D4_dom"/>
</dbReference>
<evidence type="ECO:0000313" key="5">
    <source>
        <dbReference type="WBParaSite" id="EVEC_0000264101-mRNA-1"/>
    </source>
</evidence>
<dbReference type="GO" id="GO:0045505">
    <property type="term" value="F:dynein intermediate chain binding"/>
    <property type="evidence" value="ECO:0007669"/>
    <property type="project" value="InterPro"/>
</dbReference>
<dbReference type="Pfam" id="PF12780">
    <property type="entry name" value="AAA_8"/>
    <property type="match status" value="1"/>
</dbReference>
<accession>A0A0N4UYI6</accession>
<dbReference type="OrthoDB" id="5593012at2759"/>
<dbReference type="Proteomes" id="UP000274131">
    <property type="component" value="Unassembled WGS sequence"/>
</dbReference>
<proteinExistence type="inferred from homology"/>
<feature type="domain" description="Dynein heavy chain AAA module D4" evidence="2">
    <location>
        <begin position="237"/>
        <end position="305"/>
    </location>
</feature>
<dbReference type="GO" id="GO:0030286">
    <property type="term" value="C:dynein complex"/>
    <property type="evidence" value="ECO:0007669"/>
    <property type="project" value="InterPro"/>
</dbReference>
<dbReference type="WBParaSite" id="EVEC_0000264101-mRNA-1">
    <property type="protein sequence ID" value="EVEC_0000264101-mRNA-1"/>
    <property type="gene ID" value="EVEC_0000264101"/>
</dbReference>
<gene>
    <name evidence="3" type="ORF">EVEC_LOCUS2349</name>
</gene>
<evidence type="ECO:0000313" key="4">
    <source>
        <dbReference type="Proteomes" id="UP000274131"/>
    </source>
</evidence>
<sequence length="328" mass="37370">MQCTAHTKAEQIHSVLRRYCLITTGPMGRVLKPKCKPNLVMYIKSVDLIKPDKWGTSEAISFLQQLLTYRGYYDENLEWIFIENVQFVLSVSLSRTASSSHLPHRFKTLLRICHIEFPSEQDLMTVYSSYLSSVLQNSVISTNVIHDSEQSFEFLMPAVIYETCRTFLDRLASENDKCRFKDILYTIYFVSPQVAMLSMGSSGSALLSPIAIKEYHGSLQKSANRYEFEVAQLNSPLFDDFVSLCSKLDRILTAEGGSTTLVGKAGVGRRAAASLVAHIHQMKTFTPQVSTTYGIKQFNNDLKQVEVENYQFFLLCFLNREFLAYINY</sequence>
<dbReference type="PANTHER" id="PTHR45703:SF22">
    <property type="entry name" value="DYNEIN CYTOPLASMIC 2 HEAVY CHAIN 1"/>
    <property type="match status" value="1"/>
</dbReference>
<organism evidence="5">
    <name type="scientific">Enterobius vermicularis</name>
    <name type="common">Human pinworm</name>
    <dbReference type="NCBI Taxonomy" id="51028"/>
    <lineage>
        <taxon>Eukaryota</taxon>
        <taxon>Metazoa</taxon>
        <taxon>Ecdysozoa</taxon>
        <taxon>Nematoda</taxon>
        <taxon>Chromadorea</taxon>
        <taxon>Rhabditida</taxon>
        <taxon>Spirurina</taxon>
        <taxon>Oxyuridomorpha</taxon>
        <taxon>Oxyuroidea</taxon>
        <taxon>Oxyuridae</taxon>
        <taxon>Enterobius</taxon>
    </lineage>
</organism>
<dbReference type="AlphaFoldDB" id="A0A0N4UYI6"/>
<reference evidence="3 4" key="2">
    <citation type="submission" date="2018-10" db="EMBL/GenBank/DDBJ databases">
        <authorList>
            <consortium name="Pathogen Informatics"/>
        </authorList>
    </citation>
    <scope>NUCLEOTIDE SEQUENCE [LARGE SCALE GENOMIC DNA]</scope>
</reference>
<evidence type="ECO:0000256" key="1">
    <source>
        <dbReference type="ARBA" id="ARBA00008887"/>
    </source>
</evidence>
<evidence type="ECO:0000313" key="3">
    <source>
        <dbReference type="EMBL" id="VDD87206.1"/>
    </source>
</evidence>